<evidence type="ECO:0000256" key="3">
    <source>
        <dbReference type="ARBA" id="ARBA00021242"/>
    </source>
</evidence>
<accession>A0A9W9CWR0</accession>
<feature type="transmembrane region" description="Helical" evidence="12">
    <location>
        <begin position="223"/>
        <end position="245"/>
    </location>
</feature>
<comment type="subcellular location">
    <subcellularLocation>
        <location evidence="2">Cell membrane</location>
        <topology evidence="2">Multi-pass membrane protein</topology>
    </subcellularLocation>
</comment>
<evidence type="ECO:0000256" key="7">
    <source>
        <dbReference type="ARBA" id="ARBA00022989"/>
    </source>
</evidence>
<proteinExistence type="predicted"/>
<evidence type="ECO:0000256" key="11">
    <source>
        <dbReference type="ARBA" id="ARBA00032555"/>
    </source>
</evidence>
<keyword evidence="4" id="KW-0813">Transport</keyword>
<keyword evidence="6 12" id="KW-0812">Transmembrane</keyword>
<feature type="transmembrane region" description="Helical" evidence="12">
    <location>
        <begin position="319"/>
        <end position="339"/>
    </location>
</feature>
<dbReference type="InterPro" id="IPR008509">
    <property type="entry name" value="MOT2/MFSD5"/>
</dbReference>
<evidence type="ECO:0000256" key="2">
    <source>
        <dbReference type="ARBA" id="ARBA00004651"/>
    </source>
</evidence>
<comment type="caution">
    <text evidence="13">The sequence shown here is derived from an EMBL/GenBank/DDBJ whole genome shotgun (WGS) entry which is preliminary data.</text>
</comment>
<feature type="transmembrane region" description="Helical" evidence="12">
    <location>
        <begin position="100"/>
        <end position="122"/>
    </location>
</feature>
<feature type="transmembrane region" description="Helical" evidence="12">
    <location>
        <begin position="375"/>
        <end position="395"/>
    </location>
</feature>
<keyword evidence="9 12" id="KW-0472">Membrane</keyword>
<gene>
    <name evidence="13" type="ORF">N0V93_007583</name>
</gene>
<dbReference type="CDD" id="cd17487">
    <property type="entry name" value="MFS_MFSD5_like"/>
    <property type="match status" value="1"/>
</dbReference>
<comment type="function">
    <text evidence="1">Mediates high-affinity intracellular uptake of the rare oligo-element molybdenum.</text>
</comment>
<evidence type="ECO:0000256" key="4">
    <source>
        <dbReference type="ARBA" id="ARBA00022448"/>
    </source>
</evidence>
<keyword evidence="8" id="KW-0406">Ion transport</keyword>
<name>A0A9W9CWR0_9PEZI</name>
<evidence type="ECO:0000256" key="12">
    <source>
        <dbReference type="SAM" id="Phobius"/>
    </source>
</evidence>
<feature type="transmembrane region" description="Helical" evidence="12">
    <location>
        <begin position="407"/>
        <end position="425"/>
    </location>
</feature>
<dbReference type="EMBL" id="JAPEVB010000004">
    <property type="protein sequence ID" value="KAJ4390110.1"/>
    <property type="molecule type" value="Genomic_DNA"/>
</dbReference>
<dbReference type="Pfam" id="PF05631">
    <property type="entry name" value="MFS_5"/>
    <property type="match status" value="1"/>
</dbReference>
<feature type="transmembrane region" description="Helical" evidence="12">
    <location>
        <begin position="437"/>
        <end position="456"/>
    </location>
</feature>
<evidence type="ECO:0000256" key="10">
    <source>
        <dbReference type="ARBA" id="ARBA00030646"/>
    </source>
</evidence>
<evidence type="ECO:0000313" key="13">
    <source>
        <dbReference type="EMBL" id="KAJ4390110.1"/>
    </source>
</evidence>
<dbReference type="GO" id="GO:0006811">
    <property type="term" value="P:monoatomic ion transport"/>
    <property type="evidence" value="ECO:0007669"/>
    <property type="project" value="UniProtKB-KW"/>
</dbReference>
<dbReference type="OrthoDB" id="263957at2759"/>
<keyword evidence="5" id="KW-1003">Cell membrane</keyword>
<dbReference type="InterPro" id="IPR036259">
    <property type="entry name" value="MFS_trans_sf"/>
</dbReference>
<keyword evidence="7 12" id="KW-1133">Transmembrane helix</keyword>
<reference evidence="13" key="1">
    <citation type="submission" date="2022-10" db="EMBL/GenBank/DDBJ databases">
        <title>Tapping the CABI collections for fungal endophytes: first genome assemblies for Collariella, Neodidymelliopsis, Ascochyta clinopodiicola, Didymella pomorum, Didymosphaeria variabile, Neocosmospora piperis and Neocucurbitaria cava.</title>
        <authorList>
            <person name="Hill R."/>
        </authorList>
    </citation>
    <scope>NUCLEOTIDE SEQUENCE</scope>
    <source>
        <strain evidence="13">IMI 355082</strain>
    </source>
</reference>
<protein>
    <recommendedName>
        <fullName evidence="3">Molybdate-anion transporter</fullName>
    </recommendedName>
    <alternativeName>
        <fullName evidence="10">Major facilitator superfamily domain-containing protein 5</fullName>
    </alternativeName>
    <alternativeName>
        <fullName evidence="11">Molybdate transporter 2 homolog</fullName>
    </alternativeName>
</protein>
<evidence type="ECO:0000313" key="14">
    <source>
        <dbReference type="Proteomes" id="UP001140453"/>
    </source>
</evidence>
<feature type="transmembrane region" description="Helical" evidence="12">
    <location>
        <begin position="277"/>
        <end position="299"/>
    </location>
</feature>
<dbReference type="Gene3D" id="1.20.1250.20">
    <property type="entry name" value="MFS general substrate transporter like domains"/>
    <property type="match status" value="1"/>
</dbReference>
<feature type="transmembrane region" description="Helical" evidence="12">
    <location>
        <begin position="61"/>
        <end position="80"/>
    </location>
</feature>
<evidence type="ECO:0000256" key="9">
    <source>
        <dbReference type="ARBA" id="ARBA00023136"/>
    </source>
</evidence>
<evidence type="ECO:0000256" key="5">
    <source>
        <dbReference type="ARBA" id="ARBA00022475"/>
    </source>
</evidence>
<evidence type="ECO:0000256" key="6">
    <source>
        <dbReference type="ARBA" id="ARBA00022692"/>
    </source>
</evidence>
<evidence type="ECO:0000256" key="8">
    <source>
        <dbReference type="ARBA" id="ARBA00023065"/>
    </source>
</evidence>
<dbReference type="SUPFAM" id="SSF103473">
    <property type="entry name" value="MFS general substrate transporter"/>
    <property type="match status" value="1"/>
</dbReference>
<dbReference type="PANTHER" id="PTHR23516:SF1">
    <property type="entry name" value="MOLYBDATE-ANION TRANSPORTER"/>
    <property type="match status" value="1"/>
</dbReference>
<keyword evidence="14" id="KW-1185">Reference proteome</keyword>
<dbReference type="AlphaFoldDB" id="A0A9W9CWR0"/>
<dbReference type="GO" id="GO:0015098">
    <property type="term" value="F:molybdate ion transmembrane transporter activity"/>
    <property type="evidence" value="ECO:0007669"/>
    <property type="project" value="InterPro"/>
</dbReference>
<sequence length="457" mass="49721">MDLYKASLASLVVANGGLGYLQYRSGQKGDRSSSSVELEYVDVDTGKERASDPADDVKTVWNFKLIFMSVYALVMGADWLQGPYQYALYKDERQLPEQMVAALFAVGFVCAGISASIVGSFADKYGRRQMCLVFCVLYWLSCITKISDSVAILFVGRVLGGVSTTLLYSVFEAWMIHEHISRDLENKGLPQNQILSQMTTCSSVVAIIAGVVGHILVDIFGTNLAPFMASAVCLSLAFVLILRLWSENYGSQASEATNAGGLGGGSSIRSIMKDKRIVSLGVITCLFEGTMYLFVFFWSAALKSARALVRSDSPPPFGLIFSTFMCAMMLGSQISSLFGGKVTVPSVVQSLSVTLLVASTTLSAAVYFTSEFVTLWSFCFFEMCVGLYFPAIGYLRGQLVHGGIRGYVYGLLRLPLNVFVFVALMLTQEGQEHRGNVFLICSALLIVATVVTLRCVN</sequence>
<dbReference type="Proteomes" id="UP001140453">
    <property type="component" value="Unassembled WGS sequence"/>
</dbReference>
<dbReference type="GO" id="GO:0005886">
    <property type="term" value="C:plasma membrane"/>
    <property type="evidence" value="ECO:0007669"/>
    <property type="project" value="UniProtKB-SubCell"/>
</dbReference>
<dbReference type="PANTHER" id="PTHR23516">
    <property type="entry name" value="SAM (S-ADENOSYL METHIONINE) TRANSPORTER"/>
    <property type="match status" value="1"/>
</dbReference>
<feature type="transmembrane region" description="Helical" evidence="12">
    <location>
        <begin position="351"/>
        <end position="369"/>
    </location>
</feature>
<organism evidence="13 14">
    <name type="scientific">Gnomoniopsis smithogilvyi</name>
    <dbReference type="NCBI Taxonomy" id="1191159"/>
    <lineage>
        <taxon>Eukaryota</taxon>
        <taxon>Fungi</taxon>
        <taxon>Dikarya</taxon>
        <taxon>Ascomycota</taxon>
        <taxon>Pezizomycotina</taxon>
        <taxon>Sordariomycetes</taxon>
        <taxon>Sordariomycetidae</taxon>
        <taxon>Diaporthales</taxon>
        <taxon>Gnomoniaceae</taxon>
        <taxon>Gnomoniopsis</taxon>
    </lineage>
</organism>
<evidence type="ECO:0000256" key="1">
    <source>
        <dbReference type="ARBA" id="ARBA00003019"/>
    </source>
</evidence>
<feature type="transmembrane region" description="Helical" evidence="12">
    <location>
        <begin position="194"/>
        <end position="217"/>
    </location>
</feature>